<dbReference type="SUPFAM" id="SSF48452">
    <property type="entry name" value="TPR-like"/>
    <property type="match status" value="1"/>
</dbReference>
<organism evidence="4 5">
    <name type="scientific">Brunnivagina elsteri CCALA 953</name>
    <dbReference type="NCBI Taxonomy" id="987040"/>
    <lineage>
        <taxon>Bacteria</taxon>
        <taxon>Bacillati</taxon>
        <taxon>Cyanobacteriota</taxon>
        <taxon>Cyanophyceae</taxon>
        <taxon>Nostocales</taxon>
        <taxon>Calotrichaceae</taxon>
        <taxon>Brunnivagina</taxon>
    </lineage>
</organism>
<dbReference type="AlphaFoldDB" id="A0A2A2TK79"/>
<feature type="repeat" description="TPR" evidence="3">
    <location>
        <begin position="141"/>
        <end position="174"/>
    </location>
</feature>
<dbReference type="RefSeq" id="WP_095721693.1">
    <property type="nucleotide sequence ID" value="NZ_NTFS01000093.1"/>
</dbReference>
<comment type="caution">
    <text evidence="4">The sequence shown here is derived from an EMBL/GenBank/DDBJ whole genome shotgun (WGS) entry which is preliminary data.</text>
</comment>
<evidence type="ECO:0000256" key="2">
    <source>
        <dbReference type="ARBA" id="ARBA00022803"/>
    </source>
</evidence>
<dbReference type="EMBL" id="NTFS01000093">
    <property type="protein sequence ID" value="PAX55911.1"/>
    <property type="molecule type" value="Genomic_DNA"/>
</dbReference>
<reference evidence="4 5" key="1">
    <citation type="submission" date="2017-08" db="EMBL/GenBank/DDBJ databases">
        <title>Draft genome sequence of filamentous cyanobacterium Calothrix elsteri CCALA 953.</title>
        <authorList>
            <person name="Gagunashvili A.N."/>
            <person name="Elster J."/>
            <person name="Andresson O.S."/>
        </authorList>
    </citation>
    <scope>NUCLEOTIDE SEQUENCE [LARGE SCALE GENOMIC DNA]</scope>
    <source>
        <strain evidence="4 5">CCALA 953</strain>
    </source>
</reference>
<dbReference type="Pfam" id="PF13181">
    <property type="entry name" value="TPR_8"/>
    <property type="match status" value="2"/>
</dbReference>
<protein>
    <submittedName>
        <fullName evidence="4">Uncharacterized protein</fullName>
    </submittedName>
</protein>
<dbReference type="PANTHER" id="PTHR44858">
    <property type="entry name" value="TETRATRICOPEPTIDE REPEAT PROTEIN 6"/>
    <property type="match status" value="1"/>
</dbReference>
<feature type="repeat" description="TPR" evidence="3">
    <location>
        <begin position="107"/>
        <end position="140"/>
    </location>
</feature>
<keyword evidence="5" id="KW-1185">Reference proteome</keyword>
<dbReference type="GO" id="GO:0009279">
    <property type="term" value="C:cell outer membrane"/>
    <property type="evidence" value="ECO:0007669"/>
    <property type="project" value="TreeGrafter"/>
</dbReference>
<dbReference type="PANTHER" id="PTHR44858:SF1">
    <property type="entry name" value="UDP-N-ACETYLGLUCOSAMINE--PEPTIDE N-ACETYLGLUCOSAMINYLTRANSFERASE SPINDLY-RELATED"/>
    <property type="match status" value="1"/>
</dbReference>
<name>A0A2A2TK79_9CYAN</name>
<dbReference type="SMART" id="SM00028">
    <property type="entry name" value="TPR"/>
    <property type="match status" value="4"/>
</dbReference>
<evidence type="ECO:0000313" key="4">
    <source>
        <dbReference type="EMBL" id="PAX55911.1"/>
    </source>
</evidence>
<dbReference type="InterPro" id="IPR011990">
    <property type="entry name" value="TPR-like_helical_dom_sf"/>
</dbReference>
<accession>A0A2A2TK79</accession>
<sequence length="226" mass="25131">MKNMKMWKFTVTVVVFVAVASAWKISSSHISKAGIYNVSTSTNLKSSESSEPTTRLTATGDFEHSLQINPDNTNAGSKNAFKKYKSGDYQGAIESYNLALKMNQNDAESYSHRGSAKASLKKYQDAIADYDKAIELNPKSAEFYVNRGLLYASLGDYQKAIQDYNISIKINHKYENAYFNRGVAHYKLGNKKAAVADSQILAQHYKSQGAAVDAEEIFNTMKQFGK</sequence>
<proteinExistence type="predicted"/>
<gene>
    <name evidence="4" type="ORF">CK510_10730</name>
</gene>
<dbReference type="GO" id="GO:0046813">
    <property type="term" value="P:receptor-mediated virion attachment to host cell"/>
    <property type="evidence" value="ECO:0007669"/>
    <property type="project" value="TreeGrafter"/>
</dbReference>
<evidence type="ECO:0000256" key="1">
    <source>
        <dbReference type="ARBA" id="ARBA00022737"/>
    </source>
</evidence>
<dbReference type="Pfam" id="PF13414">
    <property type="entry name" value="TPR_11"/>
    <property type="match status" value="1"/>
</dbReference>
<evidence type="ECO:0000256" key="3">
    <source>
        <dbReference type="PROSITE-ProRule" id="PRU00339"/>
    </source>
</evidence>
<dbReference type="PROSITE" id="PS50293">
    <property type="entry name" value="TPR_REGION"/>
    <property type="match status" value="2"/>
</dbReference>
<dbReference type="Gene3D" id="1.25.40.10">
    <property type="entry name" value="Tetratricopeptide repeat domain"/>
    <property type="match status" value="2"/>
</dbReference>
<dbReference type="PROSITE" id="PS50005">
    <property type="entry name" value="TPR"/>
    <property type="match status" value="2"/>
</dbReference>
<keyword evidence="1" id="KW-0677">Repeat</keyword>
<dbReference type="InterPro" id="IPR019734">
    <property type="entry name" value="TPR_rpt"/>
</dbReference>
<dbReference type="Proteomes" id="UP000218238">
    <property type="component" value="Unassembled WGS sequence"/>
</dbReference>
<keyword evidence="2 3" id="KW-0802">TPR repeat</keyword>
<evidence type="ECO:0000313" key="5">
    <source>
        <dbReference type="Proteomes" id="UP000218238"/>
    </source>
</evidence>
<dbReference type="OrthoDB" id="508816at2"/>
<dbReference type="InterPro" id="IPR050498">
    <property type="entry name" value="Ycf3"/>
</dbReference>